<reference evidence="2" key="1">
    <citation type="submission" date="2020-03" db="EMBL/GenBank/DDBJ databases">
        <authorList>
            <person name="Weist P."/>
        </authorList>
    </citation>
    <scope>NUCLEOTIDE SEQUENCE</scope>
</reference>
<dbReference type="EMBL" id="CADEAL010003001">
    <property type="protein sequence ID" value="CAB1443083.1"/>
    <property type="molecule type" value="Genomic_DNA"/>
</dbReference>
<protein>
    <submittedName>
        <fullName evidence="2">Uncharacterized protein</fullName>
    </submittedName>
</protein>
<feature type="region of interest" description="Disordered" evidence="1">
    <location>
        <begin position="124"/>
        <end position="159"/>
    </location>
</feature>
<sequence length="182" mass="19937">MPQQKEACVWGPVPGRRGEEKRGEERRREERRGGQGKRRDGALLAPHTADFTLARQERGPEEIKSGAQNRLGVTAVCLQTSAYHNYTLGLVARTSPSIKVGRDRPTINLALSLYHMAIGPGWGRGTFGKRPPEQRSPSSGHRSSHRGLEPDPSGPSQAELVTPHSRWHFCCHGGSSSVCRGT</sequence>
<accession>A0A9N7V2W8</accession>
<dbReference type="Proteomes" id="UP001153269">
    <property type="component" value="Unassembled WGS sequence"/>
</dbReference>
<organism evidence="2 3">
    <name type="scientific">Pleuronectes platessa</name>
    <name type="common">European plaice</name>
    <dbReference type="NCBI Taxonomy" id="8262"/>
    <lineage>
        <taxon>Eukaryota</taxon>
        <taxon>Metazoa</taxon>
        <taxon>Chordata</taxon>
        <taxon>Craniata</taxon>
        <taxon>Vertebrata</taxon>
        <taxon>Euteleostomi</taxon>
        <taxon>Actinopterygii</taxon>
        <taxon>Neopterygii</taxon>
        <taxon>Teleostei</taxon>
        <taxon>Neoteleostei</taxon>
        <taxon>Acanthomorphata</taxon>
        <taxon>Carangaria</taxon>
        <taxon>Pleuronectiformes</taxon>
        <taxon>Pleuronectoidei</taxon>
        <taxon>Pleuronectidae</taxon>
        <taxon>Pleuronectes</taxon>
    </lineage>
</organism>
<comment type="caution">
    <text evidence="2">The sequence shown here is derived from an EMBL/GenBank/DDBJ whole genome shotgun (WGS) entry which is preliminary data.</text>
</comment>
<dbReference type="AlphaFoldDB" id="A0A9N7V2W8"/>
<evidence type="ECO:0000313" key="2">
    <source>
        <dbReference type="EMBL" id="CAB1443083.1"/>
    </source>
</evidence>
<name>A0A9N7V2W8_PLEPL</name>
<gene>
    <name evidence="2" type="ORF">PLEPLA_LOCUS30799</name>
</gene>
<feature type="region of interest" description="Disordered" evidence="1">
    <location>
        <begin position="1"/>
        <end position="48"/>
    </location>
</feature>
<feature type="compositionally biased region" description="Basic and acidic residues" evidence="1">
    <location>
        <begin position="16"/>
        <end position="41"/>
    </location>
</feature>
<keyword evidence="3" id="KW-1185">Reference proteome</keyword>
<evidence type="ECO:0000313" key="3">
    <source>
        <dbReference type="Proteomes" id="UP001153269"/>
    </source>
</evidence>
<proteinExistence type="predicted"/>
<evidence type="ECO:0000256" key="1">
    <source>
        <dbReference type="SAM" id="MobiDB-lite"/>
    </source>
</evidence>